<keyword evidence="5 6" id="KW-0472">Membrane</keyword>
<keyword evidence="4 6" id="KW-1133">Transmembrane helix</keyword>
<sequence length="274" mass="29430">MPTAGKGDIKISESKIKHANELCPNNDDLSSVGAHLDLEASQDQLEEQEVFQIAKQDGPNFRGVGTYGAAILIAKSQLALGVLGLPATLNTLGFLPGLICLCCLCFLCTYTGFTIGKFRNNHPHIYCIDDAAYMLFGKWARELMGVAFWIFYMLCYGSAVLAISIAFNALTEHPICTVFWVVIAAVISIMLGASIRTMKVLSCLGYFAMSSIVVAVWIVAVACLAQDEPAAAPKGEPINKMIRVASQGIPFKKIASAVAIQSFSLNGTASFFSI</sequence>
<evidence type="ECO:0000313" key="8">
    <source>
        <dbReference type="EMBL" id="KAF6052707.1"/>
    </source>
</evidence>
<feature type="transmembrane region" description="Helical" evidence="6">
    <location>
        <begin position="92"/>
        <end position="113"/>
    </location>
</feature>
<comment type="similarity">
    <text evidence="2">Belongs to the amino acid/polyamine transporter 2 family.</text>
</comment>
<proteinExistence type="inferred from homology"/>
<feature type="transmembrane region" description="Helical" evidence="6">
    <location>
        <begin position="64"/>
        <end position="85"/>
    </location>
</feature>
<dbReference type="EMBL" id="JABWAB010000004">
    <property type="protein sequence ID" value="KAF6052707.1"/>
    <property type="molecule type" value="Genomic_DNA"/>
</dbReference>
<protein>
    <submittedName>
        <fullName evidence="8">Transmembrane amino acid transporter family protein</fullName>
    </submittedName>
</protein>
<evidence type="ECO:0000259" key="7">
    <source>
        <dbReference type="Pfam" id="PF01490"/>
    </source>
</evidence>
<feature type="transmembrane region" description="Helical" evidence="6">
    <location>
        <begin position="177"/>
        <end position="198"/>
    </location>
</feature>
<feature type="domain" description="Amino acid transporter transmembrane" evidence="7">
    <location>
        <begin position="68"/>
        <end position="274"/>
    </location>
</feature>
<evidence type="ECO:0000256" key="3">
    <source>
        <dbReference type="ARBA" id="ARBA00022692"/>
    </source>
</evidence>
<evidence type="ECO:0000256" key="6">
    <source>
        <dbReference type="SAM" id="Phobius"/>
    </source>
</evidence>
<dbReference type="AlphaFoldDB" id="A0A8X7TAL1"/>
<dbReference type="GO" id="GO:0016020">
    <property type="term" value="C:membrane"/>
    <property type="evidence" value="ECO:0007669"/>
    <property type="project" value="UniProtKB-SubCell"/>
</dbReference>
<dbReference type="GO" id="GO:0015179">
    <property type="term" value="F:L-amino acid transmembrane transporter activity"/>
    <property type="evidence" value="ECO:0007669"/>
    <property type="project" value="TreeGrafter"/>
</dbReference>
<comment type="subcellular location">
    <subcellularLocation>
        <location evidence="1">Membrane</location>
        <topology evidence="1">Multi-pass membrane protein</topology>
    </subcellularLocation>
</comment>
<evidence type="ECO:0000256" key="5">
    <source>
        <dbReference type="ARBA" id="ARBA00023136"/>
    </source>
</evidence>
<dbReference type="PANTHER" id="PTHR22950:SF683">
    <property type="entry name" value="AMINO ACID TRANSPORTER (EUROFUNG)"/>
    <property type="match status" value="1"/>
</dbReference>
<gene>
    <name evidence="8" type="ORF">FOB60_002963</name>
</gene>
<dbReference type="PANTHER" id="PTHR22950">
    <property type="entry name" value="AMINO ACID TRANSPORTER"/>
    <property type="match status" value="1"/>
</dbReference>
<accession>A0A8X7TAL1</accession>
<dbReference type="Pfam" id="PF01490">
    <property type="entry name" value="Aa_trans"/>
    <property type="match status" value="1"/>
</dbReference>
<evidence type="ECO:0000256" key="2">
    <source>
        <dbReference type="ARBA" id="ARBA00008066"/>
    </source>
</evidence>
<evidence type="ECO:0000256" key="4">
    <source>
        <dbReference type="ARBA" id="ARBA00022989"/>
    </source>
</evidence>
<keyword evidence="3 6" id="KW-0812">Transmembrane</keyword>
<dbReference type="InterPro" id="IPR013057">
    <property type="entry name" value="AA_transpt_TM"/>
</dbReference>
<feature type="transmembrane region" description="Helical" evidence="6">
    <location>
        <begin position="146"/>
        <end position="170"/>
    </location>
</feature>
<feature type="transmembrane region" description="Helical" evidence="6">
    <location>
        <begin position="204"/>
        <end position="225"/>
    </location>
</feature>
<dbReference type="Proteomes" id="UP000590412">
    <property type="component" value="Unassembled WGS sequence"/>
</dbReference>
<comment type="caution">
    <text evidence="8">The sequence shown here is derived from an EMBL/GenBank/DDBJ whole genome shotgun (WGS) entry which is preliminary data.</text>
</comment>
<reference evidence="8" key="1">
    <citation type="submission" date="2020-03" db="EMBL/GenBank/DDBJ databases">
        <title>FDA dAtabase for Regulatory Grade micrObial Sequences (FDA-ARGOS): Supporting development and validation of Infectious Disease Dx tests.</title>
        <authorList>
            <person name="Campos J."/>
            <person name="Goldberg B."/>
            <person name="Tallon L."/>
            <person name="Sadzewicz L."/>
            <person name="Vavikolanu K."/>
            <person name="Mehta A."/>
            <person name="Aluvathingal J."/>
            <person name="Nadendla S."/>
            <person name="Nandy P."/>
            <person name="Geyer C."/>
            <person name="Yan Y."/>
            <person name="Sichtig H."/>
        </authorList>
    </citation>
    <scope>NUCLEOTIDE SEQUENCE [LARGE SCALE GENOMIC DNA]</scope>
    <source>
        <strain evidence="8">FDAARGOS_652</strain>
    </source>
</reference>
<organism evidence="8 9">
    <name type="scientific">Candida parapsilosis</name>
    <name type="common">Yeast</name>
    <dbReference type="NCBI Taxonomy" id="5480"/>
    <lineage>
        <taxon>Eukaryota</taxon>
        <taxon>Fungi</taxon>
        <taxon>Dikarya</taxon>
        <taxon>Ascomycota</taxon>
        <taxon>Saccharomycotina</taxon>
        <taxon>Pichiomycetes</taxon>
        <taxon>Debaryomycetaceae</taxon>
        <taxon>Candida/Lodderomyces clade</taxon>
        <taxon>Candida</taxon>
    </lineage>
</organism>
<evidence type="ECO:0000256" key="1">
    <source>
        <dbReference type="ARBA" id="ARBA00004141"/>
    </source>
</evidence>
<name>A0A8X7TAL1_CANPA</name>
<evidence type="ECO:0000313" key="9">
    <source>
        <dbReference type="Proteomes" id="UP000590412"/>
    </source>
</evidence>